<proteinExistence type="inferred from homology"/>
<comment type="similarity">
    <text evidence="2">Belongs to the TfdA dioxygenase family.</text>
</comment>
<dbReference type="PANTHER" id="PTHR43779:SF3">
    <property type="entry name" value="(3R)-3-[(CARBOXYMETHYL)AMINO]FATTY ACID OXYGENASE_DECARBOXYLASE"/>
    <property type="match status" value="1"/>
</dbReference>
<dbReference type="InterPro" id="IPR051178">
    <property type="entry name" value="TfdA_dioxygenase"/>
</dbReference>
<dbReference type="EMBL" id="AP018174">
    <property type="protein sequence ID" value="BAY16082.1"/>
    <property type="molecule type" value="Genomic_DNA"/>
</dbReference>
<dbReference type="SUPFAM" id="SSF51197">
    <property type="entry name" value="Clavaminate synthase-like"/>
    <property type="match status" value="1"/>
</dbReference>
<feature type="domain" description="TauD/TfdA-like" evidence="7">
    <location>
        <begin position="9"/>
        <end position="279"/>
    </location>
</feature>
<evidence type="ECO:0000313" key="8">
    <source>
        <dbReference type="EMBL" id="BAY16082.1"/>
    </source>
</evidence>
<keyword evidence="5" id="KW-0560">Oxidoreductase</keyword>
<evidence type="ECO:0000256" key="5">
    <source>
        <dbReference type="ARBA" id="ARBA00023002"/>
    </source>
</evidence>
<gene>
    <name evidence="8" type="ORF">NIES21_19050</name>
</gene>
<dbReference type="GO" id="GO:0051213">
    <property type="term" value="F:dioxygenase activity"/>
    <property type="evidence" value="ECO:0007669"/>
    <property type="project" value="UniProtKB-KW"/>
</dbReference>
<keyword evidence="4 8" id="KW-0223">Dioxygenase</keyword>
<protein>
    <submittedName>
        <fullName evidence="8">Taurine catabolism dioxygenase TauD/TfdA</fullName>
    </submittedName>
</protein>
<evidence type="ECO:0000256" key="3">
    <source>
        <dbReference type="ARBA" id="ARBA00022723"/>
    </source>
</evidence>
<sequence>MQQHTFKQHPRLGTEVLQGGNLRELTNQQRQEFKQSLWENGVIVVRNQNMTASQLQEFTNHTFGESGFKYLPKSLDPDIHPDLQSPGVSILGNPKESSPEIIGQFAWQWHHDKDHLPRTDGLDMNSLYVVMLYGMEIPVQGLDGKPHTTEFIDMVEAYQNLEPGYRRQLEQMSMYHLPPRTYKLGSDVPMKKHPIVSTHKVTGHKGLYLGSDTSIAVGMEDDLSLAKQFWQELFQRILECTPVYAHVWQPGDLVVWDNSQVMHAGIPYDGSKYKRVALRVAAVDKTQIV</sequence>
<dbReference type="Proteomes" id="UP000218287">
    <property type="component" value="Chromosome"/>
</dbReference>
<dbReference type="PANTHER" id="PTHR43779">
    <property type="entry name" value="DIOXYGENASE RV0097-RELATED"/>
    <property type="match status" value="1"/>
</dbReference>
<evidence type="ECO:0000256" key="4">
    <source>
        <dbReference type="ARBA" id="ARBA00022964"/>
    </source>
</evidence>
<dbReference type="Gene3D" id="3.60.130.10">
    <property type="entry name" value="Clavaminate synthase-like"/>
    <property type="match status" value="1"/>
</dbReference>
<accession>A0A1Z4GEZ9</accession>
<keyword evidence="3" id="KW-0479">Metal-binding</keyword>
<dbReference type="GO" id="GO:0046872">
    <property type="term" value="F:metal ion binding"/>
    <property type="evidence" value="ECO:0007669"/>
    <property type="project" value="UniProtKB-KW"/>
</dbReference>
<name>A0A1Z4GEZ9_9CYAN</name>
<keyword evidence="9" id="KW-1185">Reference proteome</keyword>
<evidence type="ECO:0000256" key="1">
    <source>
        <dbReference type="ARBA" id="ARBA00001954"/>
    </source>
</evidence>
<evidence type="ECO:0000256" key="6">
    <source>
        <dbReference type="ARBA" id="ARBA00023004"/>
    </source>
</evidence>
<evidence type="ECO:0000313" key="9">
    <source>
        <dbReference type="Proteomes" id="UP000218287"/>
    </source>
</evidence>
<dbReference type="InterPro" id="IPR003819">
    <property type="entry name" value="TauD/TfdA-like"/>
</dbReference>
<evidence type="ECO:0000256" key="2">
    <source>
        <dbReference type="ARBA" id="ARBA00005896"/>
    </source>
</evidence>
<dbReference type="OrthoDB" id="581608at2"/>
<organism evidence="8 9">
    <name type="scientific">Anabaenopsis circularis NIES-21</name>
    <dbReference type="NCBI Taxonomy" id="1085406"/>
    <lineage>
        <taxon>Bacteria</taxon>
        <taxon>Bacillati</taxon>
        <taxon>Cyanobacteriota</taxon>
        <taxon>Cyanophyceae</taxon>
        <taxon>Nostocales</taxon>
        <taxon>Nodulariaceae</taxon>
        <taxon>Anabaenopsis</taxon>
    </lineage>
</organism>
<dbReference type="AlphaFoldDB" id="A0A1Z4GEZ9"/>
<keyword evidence="6" id="KW-0408">Iron</keyword>
<comment type="cofactor">
    <cofactor evidence="1">
        <name>Fe(2+)</name>
        <dbReference type="ChEBI" id="CHEBI:29033"/>
    </cofactor>
</comment>
<evidence type="ECO:0000259" key="7">
    <source>
        <dbReference type="Pfam" id="PF02668"/>
    </source>
</evidence>
<reference evidence="8 9" key="1">
    <citation type="submission" date="2017-06" db="EMBL/GenBank/DDBJ databases">
        <title>Genome sequencing of cyanobaciteial culture collection at National Institute for Environmental Studies (NIES).</title>
        <authorList>
            <person name="Hirose Y."/>
            <person name="Shimura Y."/>
            <person name="Fujisawa T."/>
            <person name="Nakamura Y."/>
            <person name="Kawachi M."/>
        </authorList>
    </citation>
    <scope>NUCLEOTIDE SEQUENCE [LARGE SCALE GENOMIC DNA]</scope>
    <source>
        <strain evidence="8 9">NIES-21</strain>
    </source>
</reference>
<dbReference type="Pfam" id="PF02668">
    <property type="entry name" value="TauD"/>
    <property type="match status" value="1"/>
</dbReference>
<dbReference type="InterPro" id="IPR042098">
    <property type="entry name" value="TauD-like_sf"/>
</dbReference>